<name>A0A803NJG7_CANSA</name>
<dbReference type="EMBL" id="UZAU01000056">
    <property type="status" value="NOT_ANNOTATED_CDS"/>
    <property type="molecule type" value="Genomic_DNA"/>
</dbReference>
<dbReference type="EnsemblPlants" id="evm.model.01.2033">
    <property type="protein sequence ID" value="cds.evm.model.01.2033"/>
    <property type="gene ID" value="evm.TU.01.2033"/>
</dbReference>
<dbReference type="Proteomes" id="UP000596661">
    <property type="component" value="Chromosome 1"/>
</dbReference>
<protein>
    <submittedName>
        <fullName evidence="1">Uncharacterized protein</fullName>
    </submittedName>
</protein>
<dbReference type="Pfam" id="PF14223">
    <property type="entry name" value="Retrotran_gag_2"/>
    <property type="match status" value="1"/>
</dbReference>
<evidence type="ECO:0000313" key="2">
    <source>
        <dbReference type="Proteomes" id="UP000596661"/>
    </source>
</evidence>
<reference evidence="1" key="1">
    <citation type="submission" date="2018-11" db="EMBL/GenBank/DDBJ databases">
        <authorList>
            <person name="Grassa J C."/>
        </authorList>
    </citation>
    <scope>NUCLEOTIDE SEQUENCE [LARGE SCALE GENOMIC DNA]</scope>
</reference>
<sequence>MPPRKDPHQLKTFLKMKSYADALAAADQHISDDDLALYILGGLGQEYEAIIVNLTCRETPPSLQEIQFMLHSHELRINQHTTEALANVQANMANLSIGNNHRGGYNGRGLRGNYRGGRG</sequence>
<dbReference type="AlphaFoldDB" id="A0A803NJG7"/>
<accession>A0A803NJG7</accession>
<keyword evidence="2" id="KW-1185">Reference proteome</keyword>
<reference evidence="1" key="2">
    <citation type="submission" date="2021-03" db="UniProtKB">
        <authorList>
            <consortium name="EnsemblPlants"/>
        </authorList>
    </citation>
    <scope>IDENTIFICATION</scope>
</reference>
<proteinExistence type="predicted"/>
<dbReference type="Gramene" id="evm.model.01.2033">
    <property type="protein sequence ID" value="cds.evm.model.01.2033"/>
    <property type="gene ID" value="evm.TU.01.2033"/>
</dbReference>
<dbReference type="PANTHER" id="PTHR47481:SF31">
    <property type="entry name" value="OS01G0873500 PROTEIN"/>
    <property type="match status" value="1"/>
</dbReference>
<evidence type="ECO:0000313" key="1">
    <source>
        <dbReference type="EnsemblPlants" id="cds.evm.model.01.2033"/>
    </source>
</evidence>
<organism evidence="1 2">
    <name type="scientific">Cannabis sativa</name>
    <name type="common">Hemp</name>
    <name type="synonym">Marijuana</name>
    <dbReference type="NCBI Taxonomy" id="3483"/>
    <lineage>
        <taxon>Eukaryota</taxon>
        <taxon>Viridiplantae</taxon>
        <taxon>Streptophyta</taxon>
        <taxon>Embryophyta</taxon>
        <taxon>Tracheophyta</taxon>
        <taxon>Spermatophyta</taxon>
        <taxon>Magnoliopsida</taxon>
        <taxon>eudicotyledons</taxon>
        <taxon>Gunneridae</taxon>
        <taxon>Pentapetalae</taxon>
        <taxon>rosids</taxon>
        <taxon>fabids</taxon>
        <taxon>Rosales</taxon>
        <taxon>Cannabaceae</taxon>
        <taxon>Cannabis</taxon>
    </lineage>
</organism>
<dbReference type="PANTHER" id="PTHR47481">
    <property type="match status" value="1"/>
</dbReference>